<dbReference type="EMBL" id="JACGWT010000006">
    <property type="protein sequence ID" value="MBA8795809.1"/>
    <property type="molecule type" value="Genomic_DNA"/>
</dbReference>
<dbReference type="Proteomes" id="UP000523079">
    <property type="component" value="Unassembled WGS sequence"/>
</dbReference>
<evidence type="ECO:0000313" key="3">
    <source>
        <dbReference type="Proteomes" id="UP000523079"/>
    </source>
</evidence>
<organism evidence="2 3">
    <name type="scientific">Microlunatus kandeliicorticis</name>
    <dbReference type="NCBI Taxonomy" id="1759536"/>
    <lineage>
        <taxon>Bacteria</taxon>
        <taxon>Bacillati</taxon>
        <taxon>Actinomycetota</taxon>
        <taxon>Actinomycetes</taxon>
        <taxon>Propionibacteriales</taxon>
        <taxon>Propionibacteriaceae</taxon>
        <taxon>Microlunatus</taxon>
    </lineage>
</organism>
<dbReference type="PIRSF" id="PIRSF010260">
    <property type="entry name" value="UCP010260"/>
    <property type="match status" value="1"/>
</dbReference>
<comment type="caution">
    <text evidence="2">The sequence shown here is derived from an EMBL/GenBank/DDBJ whole genome shotgun (WGS) entry which is preliminary data.</text>
</comment>
<feature type="domain" description="DUF1990" evidence="1">
    <location>
        <begin position="26"/>
        <end position="179"/>
    </location>
</feature>
<dbReference type="RefSeq" id="WP_328823892.1">
    <property type="nucleotide sequence ID" value="NZ_JACGWT010000006.1"/>
</dbReference>
<dbReference type="InterPro" id="IPR014457">
    <property type="entry name" value="UCP010260"/>
</dbReference>
<dbReference type="PANTHER" id="PTHR34202:SF1">
    <property type="entry name" value="UPF0548 PROTEIN"/>
    <property type="match status" value="1"/>
</dbReference>
<name>A0A7W3P7A3_9ACTN</name>
<evidence type="ECO:0000259" key="1">
    <source>
        <dbReference type="Pfam" id="PF09348"/>
    </source>
</evidence>
<proteinExistence type="predicted"/>
<keyword evidence="3" id="KW-1185">Reference proteome</keyword>
<dbReference type="AlphaFoldDB" id="A0A7W3P7A3"/>
<accession>A0A7W3P7A3</accession>
<sequence>MPSAAAPTVEPLAEERRRRLAGESLTYAEVGASTDDLPLGYGHVDRARLIGHGAERFAAAAERVLGWGVQTGAGLRVRAERPRVGRGDLVEVGFGVGGLRMWSPCRVVSVVDEPGRRGFAYGTLPGHPESGEEAFFVNRDAHDQVWLRVRAFSRPGTLWSRLGSPAVRLVQARVTDRYLCALD</sequence>
<dbReference type="InterPro" id="IPR018960">
    <property type="entry name" value="DUF1990"/>
</dbReference>
<dbReference type="PANTHER" id="PTHR34202">
    <property type="entry name" value="UPF0548 PROTEIN"/>
    <property type="match status" value="1"/>
</dbReference>
<reference evidence="2 3" key="1">
    <citation type="submission" date="2020-07" db="EMBL/GenBank/DDBJ databases">
        <title>Sequencing the genomes of 1000 actinobacteria strains.</title>
        <authorList>
            <person name="Klenk H.-P."/>
        </authorList>
    </citation>
    <scope>NUCLEOTIDE SEQUENCE [LARGE SCALE GENOMIC DNA]</scope>
    <source>
        <strain evidence="2 3">DSM 100723</strain>
    </source>
</reference>
<dbReference type="Pfam" id="PF09348">
    <property type="entry name" value="DUF1990"/>
    <property type="match status" value="1"/>
</dbReference>
<evidence type="ECO:0000313" key="2">
    <source>
        <dbReference type="EMBL" id="MBA8795809.1"/>
    </source>
</evidence>
<gene>
    <name evidence="2" type="ORF">FHX74_003450</name>
</gene>
<protein>
    <submittedName>
        <fullName evidence="2">Uncharacterized protein (UPF0548 family)</fullName>
    </submittedName>
</protein>